<feature type="compositionally biased region" description="Basic and acidic residues" evidence="1">
    <location>
        <begin position="7"/>
        <end position="16"/>
    </location>
</feature>
<feature type="compositionally biased region" description="Polar residues" evidence="1">
    <location>
        <begin position="59"/>
        <end position="71"/>
    </location>
</feature>
<comment type="caution">
    <text evidence="2">The sequence shown here is derived from an EMBL/GenBank/DDBJ whole genome shotgun (WGS) entry which is preliminary data.</text>
</comment>
<dbReference type="AlphaFoldDB" id="A0A3S5AMV8"/>
<feature type="compositionally biased region" description="Basic and acidic residues" evidence="1">
    <location>
        <begin position="37"/>
        <end position="47"/>
    </location>
</feature>
<accession>A0A3S5AMV8</accession>
<evidence type="ECO:0000256" key="1">
    <source>
        <dbReference type="SAM" id="MobiDB-lite"/>
    </source>
</evidence>
<name>A0A3S5AMV8_9PLAT</name>
<protein>
    <submittedName>
        <fullName evidence="2">Uncharacterized protein</fullName>
    </submittedName>
</protein>
<feature type="non-terminal residue" evidence="2">
    <location>
        <position position="382"/>
    </location>
</feature>
<sequence length="382" mass="40122">MSSTSKVYEKSNKTDEFNQLNENKISEEKLTGSPNHDATRKSSDQRKKLTASVVPNEGTVEQSRATSLVPESSPLGSLNRVLKNDVHLCSNASSGVAPLSSYSAASGSVSNRKSRGGSSGLFHSIYAPRVLIPNIPASQLYRHQFSLNPMLQQAGSFTFNGSSVKSQNLLPSSSSLASVALPNKTNGMSTSTVGGVNGCICPLGKASICEYTPHSGNLMQQRIIGQTMQNRARSSLNNAGSGTFFTLPGKRIPGYSENGLPSLSSYLHADPTKHFATRSPGLLMTPPTSTYNLPNHIPCLMGDETACSAVQTGSSQALLANYPTSLIPSTGLSLAQLETAAALAAAFSSSPFNKPGIGVTQLGPWTGPSFFAGQPMPSDETC</sequence>
<organism evidence="2 3">
    <name type="scientific">Protopolystoma xenopodis</name>
    <dbReference type="NCBI Taxonomy" id="117903"/>
    <lineage>
        <taxon>Eukaryota</taxon>
        <taxon>Metazoa</taxon>
        <taxon>Spiralia</taxon>
        <taxon>Lophotrochozoa</taxon>
        <taxon>Platyhelminthes</taxon>
        <taxon>Monogenea</taxon>
        <taxon>Polyopisthocotylea</taxon>
        <taxon>Polystomatidea</taxon>
        <taxon>Polystomatidae</taxon>
        <taxon>Protopolystoma</taxon>
    </lineage>
</organism>
<dbReference type="EMBL" id="CAAALY010065842">
    <property type="protein sequence ID" value="VEL24093.1"/>
    <property type="molecule type" value="Genomic_DNA"/>
</dbReference>
<evidence type="ECO:0000313" key="2">
    <source>
        <dbReference type="EMBL" id="VEL24093.1"/>
    </source>
</evidence>
<proteinExistence type="predicted"/>
<gene>
    <name evidence="2" type="ORF">PXEA_LOCUS17533</name>
</gene>
<keyword evidence="3" id="KW-1185">Reference proteome</keyword>
<dbReference type="Proteomes" id="UP000784294">
    <property type="component" value="Unassembled WGS sequence"/>
</dbReference>
<reference evidence="2" key="1">
    <citation type="submission" date="2018-11" db="EMBL/GenBank/DDBJ databases">
        <authorList>
            <consortium name="Pathogen Informatics"/>
        </authorList>
    </citation>
    <scope>NUCLEOTIDE SEQUENCE</scope>
</reference>
<feature type="region of interest" description="Disordered" evidence="1">
    <location>
        <begin position="1"/>
        <end position="71"/>
    </location>
</feature>
<evidence type="ECO:0000313" key="3">
    <source>
        <dbReference type="Proteomes" id="UP000784294"/>
    </source>
</evidence>